<dbReference type="InterPro" id="IPR002645">
    <property type="entry name" value="STAS_dom"/>
</dbReference>
<gene>
    <name evidence="3" type="primary">rsbR</name>
    <name evidence="3" type="ORF">FGKAn22_08750</name>
</gene>
<evidence type="ECO:0000313" key="3">
    <source>
        <dbReference type="EMBL" id="BBI99182.1"/>
    </source>
</evidence>
<keyword evidence="4" id="KW-1185">Reference proteome</keyword>
<dbReference type="Proteomes" id="UP001319121">
    <property type="component" value="Chromosome"/>
</dbReference>
<organism evidence="3 4">
    <name type="scientific">Ferrigenium kumadai</name>
    <dbReference type="NCBI Taxonomy" id="1682490"/>
    <lineage>
        <taxon>Bacteria</taxon>
        <taxon>Pseudomonadati</taxon>
        <taxon>Pseudomonadota</taxon>
        <taxon>Betaproteobacteria</taxon>
        <taxon>Nitrosomonadales</taxon>
        <taxon>Gallionellaceae</taxon>
        <taxon>Ferrigenium</taxon>
    </lineage>
</organism>
<dbReference type="KEGG" id="fku:FGKAn22_08750"/>
<keyword evidence="1" id="KW-0597">Phosphoprotein</keyword>
<accession>A0AAN1W0D6</accession>
<dbReference type="Pfam" id="PF01740">
    <property type="entry name" value="STAS"/>
    <property type="match status" value="1"/>
</dbReference>
<dbReference type="PROSITE" id="PS50801">
    <property type="entry name" value="STAS"/>
    <property type="match status" value="1"/>
</dbReference>
<name>A0AAN1W0D6_9PROT</name>
<sequence>MAARKNLSEKVKALFELKISGIAAELEAPGLKFFCGDQRLMDPEEVADLSHEFESLIVSLLGSKDPSDMQSPEFHALESFFGGLSQRVLMRGGHVEDVVRYTQSLQLALIDVLQKVSGIPFSESRSVLLYFTGIFNELIMAVFRAYLEERENTLQAQQAELRETATPITEIWDGVLTLPIIGTLDSNRTMLVMEALLNRIAKDHARAVVMDLTGVKRIDSQVSHHLIQMVRAVQLMGSDAIVTGIHPEIARALVSLNIDFNNITTRASMSDGLKEAFCRMGITVSH</sequence>
<dbReference type="RefSeq" id="WP_212786774.1">
    <property type="nucleotide sequence ID" value="NZ_AP019536.1"/>
</dbReference>
<dbReference type="InterPro" id="IPR036513">
    <property type="entry name" value="STAS_dom_sf"/>
</dbReference>
<dbReference type="EMBL" id="AP019536">
    <property type="protein sequence ID" value="BBI99182.1"/>
    <property type="molecule type" value="Genomic_DNA"/>
</dbReference>
<feature type="domain" description="STAS" evidence="2">
    <location>
        <begin position="165"/>
        <end position="276"/>
    </location>
</feature>
<dbReference type="PANTHER" id="PTHR33745:SF3">
    <property type="entry name" value="RSBT CO-ANTAGONIST PROTEIN RSBRC"/>
    <property type="match status" value="1"/>
</dbReference>
<evidence type="ECO:0000259" key="2">
    <source>
        <dbReference type="PROSITE" id="PS50801"/>
    </source>
</evidence>
<dbReference type="InterPro" id="IPR051932">
    <property type="entry name" value="Bact_StressResp_Reg"/>
</dbReference>
<evidence type="ECO:0000313" key="4">
    <source>
        <dbReference type="Proteomes" id="UP001319121"/>
    </source>
</evidence>
<evidence type="ECO:0000256" key="1">
    <source>
        <dbReference type="ARBA" id="ARBA00022553"/>
    </source>
</evidence>
<dbReference type="AlphaFoldDB" id="A0AAN1W0D6"/>
<reference evidence="3 4" key="1">
    <citation type="submission" date="2019-03" db="EMBL/GenBank/DDBJ databases">
        <title>Complete genome sequence of Ferrigenium kumadai strain An22, a microaerophilic iron-oxidizing bacterium isolated from a paddy field soil.</title>
        <authorList>
            <person name="Watanabe T."/>
            <person name="Asakawa S."/>
        </authorList>
    </citation>
    <scope>NUCLEOTIDE SEQUENCE [LARGE SCALE GENOMIC DNA]</scope>
    <source>
        <strain evidence="3 4">An22</strain>
    </source>
</reference>
<dbReference type="Gene3D" id="3.30.750.24">
    <property type="entry name" value="STAS domain"/>
    <property type="match status" value="1"/>
</dbReference>
<dbReference type="PANTHER" id="PTHR33745">
    <property type="entry name" value="RSBT ANTAGONIST PROTEIN RSBS-RELATED"/>
    <property type="match status" value="1"/>
</dbReference>
<dbReference type="CDD" id="cd07041">
    <property type="entry name" value="STAS_RsbR_RsbS_like"/>
    <property type="match status" value="1"/>
</dbReference>
<protein>
    <submittedName>
        <fullName evidence="3">Polyvinylalcohol dehydrogenase</fullName>
    </submittedName>
</protein>
<proteinExistence type="predicted"/>
<dbReference type="SUPFAM" id="SSF52091">
    <property type="entry name" value="SpoIIaa-like"/>
    <property type="match status" value="1"/>
</dbReference>